<keyword evidence="1" id="KW-0479">Metal-binding</keyword>
<gene>
    <name evidence="6" type="ORF">CARUB_v10016989mg</name>
</gene>
<evidence type="ECO:0000256" key="4">
    <source>
        <dbReference type="ARBA" id="ARBA00022833"/>
    </source>
</evidence>
<feature type="domain" description="Zinc finger PHD-type" evidence="5">
    <location>
        <begin position="123"/>
        <end position="183"/>
    </location>
</feature>
<dbReference type="AlphaFoldDB" id="R0FNX5"/>
<dbReference type="PANTHER" id="PTHR32410">
    <property type="entry name" value="CYSTEINE/HISTIDINE-RICH C1 DOMAIN FAMILY PROTEIN"/>
    <property type="match status" value="1"/>
</dbReference>
<name>R0FNX5_9BRAS</name>
<dbReference type="InterPro" id="IPR004146">
    <property type="entry name" value="DC1"/>
</dbReference>
<keyword evidence="3" id="KW-0863">Zinc-finger</keyword>
<dbReference type="Pfam" id="PF22926">
    <property type="entry name" value="C1-like_CT"/>
    <property type="match status" value="1"/>
</dbReference>
<proteinExistence type="predicted"/>
<dbReference type="eggNOG" id="ENOG502SFKZ">
    <property type="taxonomic scope" value="Eukaryota"/>
</dbReference>
<evidence type="ECO:0000313" key="6">
    <source>
        <dbReference type="EMBL" id="EOA23776.1"/>
    </source>
</evidence>
<feature type="domain" description="Zinc finger PHD-type" evidence="5">
    <location>
        <begin position="6"/>
        <end position="72"/>
    </location>
</feature>
<dbReference type="Proteomes" id="UP000029121">
    <property type="component" value="Unassembled WGS sequence"/>
</dbReference>
<dbReference type="InterPro" id="IPR046349">
    <property type="entry name" value="C1-like_sf"/>
</dbReference>
<feature type="domain" description="Zinc finger PHD-type" evidence="5">
    <location>
        <begin position="266"/>
        <end position="326"/>
    </location>
</feature>
<keyword evidence="7" id="KW-1185">Reference proteome</keyword>
<sequence length="534" mass="61831">QYNGFTCEVCEQDTIDTTYYYCNGCKNRYHKECVESPAVLISSYHPKFPLQLLQLGRMTLRTTELQVCHFCAKIINKGLVYYSSICDLFFHPVCTRNRKPLSISNPKLHEHTLHYFPRKASITCNLCGSDDNKICFYVCHQCDFVVHKSCVILPRVIQTSRHNHRLFFNSSVSSTIWSCGVCRQEIDGIYGKYSCSKGCDYAMHSTCGTLGGIWDGKEREGEPENVFDNIKPYEEIGDGIIRHYSHPHHKMRFDEDSSKEYYEKKQCEACILPIHYGNTCRCMQCDFVLHEACANLPRIQYNMVHVHPLILQPCDPKSYFTCTSCSRFSSGFNYDCYEGCNISLDVRCASLSEPVQHQSHPHPLFLIYGRIFLERCPMCGELFTLLLNCVTCSFALCFWCATLPYKVKHEDDEHFLTLSYENDAICLYWCQICENMIYPTKGYYACGECSTTFHIHCIIGRDPYMKPGQLIESSGLKIDIIPNNRLIRPICNLCGRRCKYKLVFRLFLGRVFCSYSELPHVLERRAFAELECYN</sequence>
<dbReference type="GO" id="GO:0008270">
    <property type="term" value="F:zinc ion binding"/>
    <property type="evidence" value="ECO:0007669"/>
    <property type="project" value="UniProtKB-KW"/>
</dbReference>
<organism evidence="6 7">
    <name type="scientific">Capsella rubella</name>
    <dbReference type="NCBI Taxonomy" id="81985"/>
    <lineage>
        <taxon>Eukaryota</taxon>
        <taxon>Viridiplantae</taxon>
        <taxon>Streptophyta</taxon>
        <taxon>Embryophyta</taxon>
        <taxon>Tracheophyta</taxon>
        <taxon>Spermatophyta</taxon>
        <taxon>Magnoliopsida</taxon>
        <taxon>eudicotyledons</taxon>
        <taxon>Gunneridae</taxon>
        <taxon>Pentapetalae</taxon>
        <taxon>rosids</taxon>
        <taxon>malvids</taxon>
        <taxon>Brassicales</taxon>
        <taxon>Brassicaceae</taxon>
        <taxon>Camelineae</taxon>
        <taxon>Capsella</taxon>
    </lineage>
</organism>
<keyword evidence="2" id="KW-0677">Repeat</keyword>
<dbReference type="InterPro" id="IPR053192">
    <property type="entry name" value="Vacuole_Formation_Reg"/>
</dbReference>
<evidence type="ECO:0000313" key="7">
    <source>
        <dbReference type="Proteomes" id="UP000029121"/>
    </source>
</evidence>
<feature type="non-terminal residue" evidence="6">
    <location>
        <position position="1"/>
    </location>
</feature>
<dbReference type="PANTHER" id="PTHR32410:SF201">
    <property type="entry name" value="ZINC FINGER PHD-TYPE DOMAIN-CONTAINING PROTEIN"/>
    <property type="match status" value="1"/>
</dbReference>
<dbReference type="Pfam" id="PF03107">
    <property type="entry name" value="C1_2"/>
    <property type="match status" value="3"/>
</dbReference>
<dbReference type="SMART" id="SM00249">
    <property type="entry name" value="PHD"/>
    <property type="match status" value="4"/>
</dbReference>
<keyword evidence="4" id="KW-0862">Zinc</keyword>
<evidence type="ECO:0000256" key="2">
    <source>
        <dbReference type="ARBA" id="ARBA00022737"/>
    </source>
</evidence>
<dbReference type="EMBL" id="KB870809">
    <property type="protein sequence ID" value="EOA23776.1"/>
    <property type="molecule type" value="Genomic_DNA"/>
</dbReference>
<reference evidence="7" key="1">
    <citation type="journal article" date="2013" name="Nat. Genet.">
        <title>The Capsella rubella genome and the genomic consequences of rapid mating system evolution.</title>
        <authorList>
            <person name="Slotte T."/>
            <person name="Hazzouri K.M."/>
            <person name="Agren J.A."/>
            <person name="Koenig D."/>
            <person name="Maumus F."/>
            <person name="Guo Y.L."/>
            <person name="Steige K."/>
            <person name="Platts A.E."/>
            <person name="Escobar J.S."/>
            <person name="Newman L.K."/>
            <person name="Wang W."/>
            <person name="Mandakova T."/>
            <person name="Vello E."/>
            <person name="Smith L.M."/>
            <person name="Henz S.R."/>
            <person name="Steffen J."/>
            <person name="Takuno S."/>
            <person name="Brandvain Y."/>
            <person name="Coop G."/>
            <person name="Andolfatto P."/>
            <person name="Hu T.T."/>
            <person name="Blanchette M."/>
            <person name="Clark R.M."/>
            <person name="Quesneville H."/>
            <person name="Nordborg M."/>
            <person name="Gaut B.S."/>
            <person name="Lysak M.A."/>
            <person name="Jenkins J."/>
            <person name="Grimwood J."/>
            <person name="Chapman J."/>
            <person name="Prochnik S."/>
            <person name="Shu S."/>
            <person name="Rokhsar D."/>
            <person name="Schmutz J."/>
            <person name="Weigel D."/>
            <person name="Wright S.I."/>
        </authorList>
    </citation>
    <scope>NUCLEOTIDE SEQUENCE [LARGE SCALE GENOMIC DNA]</scope>
    <source>
        <strain evidence="7">cv. Monte Gargano</strain>
    </source>
</reference>
<dbReference type="InterPro" id="IPR054483">
    <property type="entry name" value="DC1-like_CT"/>
</dbReference>
<dbReference type="SUPFAM" id="SSF57889">
    <property type="entry name" value="Cysteine-rich domain"/>
    <property type="match status" value="5"/>
</dbReference>
<evidence type="ECO:0000259" key="5">
    <source>
        <dbReference type="SMART" id="SM00249"/>
    </source>
</evidence>
<evidence type="ECO:0000256" key="1">
    <source>
        <dbReference type="ARBA" id="ARBA00022723"/>
    </source>
</evidence>
<dbReference type="InterPro" id="IPR001965">
    <property type="entry name" value="Znf_PHD"/>
</dbReference>
<accession>R0FNX5</accession>
<evidence type="ECO:0000256" key="3">
    <source>
        <dbReference type="ARBA" id="ARBA00022771"/>
    </source>
</evidence>
<feature type="domain" description="Zinc finger PHD-type" evidence="5">
    <location>
        <begin position="429"/>
        <end position="492"/>
    </location>
</feature>
<protein>
    <recommendedName>
        <fullName evidence="5">Zinc finger PHD-type domain-containing protein</fullName>
    </recommendedName>
</protein>